<dbReference type="InterPro" id="IPR025501">
    <property type="entry name" value="MinD_FleN"/>
</dbReference>
<dbReference type="PANTHER" id="PTHR43384:SF4">
    <property type="entry name" value="CELLULOSE BIOSYNTHESIS PROTEIN BCSQ-RELATED"/>
    <property type="match status" value="1"/>
</dbReference>
<dbReference type="GO" id="GO:0005829">
    <property type="term" value="C:cytosol"/>
    <property type="evidence" value="ECO:0007669"/>
    <property type="project" value="TreeGrafter"/>
</dbReference>
<keyword evidence="4" id="KW-1185">Reference proteome</keyword>
<keyword evidence="1" id="KW-0547">Nucleotide-binding</keyword>
<dbReference type="Gene3D" id="3.40.50.300">
    <property type="entry name" value="P-loop containing nucleotide triphosphate hydrolases"/>
    <property type="match status" value="1"/>
</dbReference>
<dbReference type="GO" id="GO:0051782">
    <property type="term" value="P:negative regulation of cell division"/>
    <property type="evidence" value="ECO:0007669"/>
    <property type="project" value="TreeGrafter"/>
</dbReference>
<dbReference type="InterPro" id="IPR050625">
    <property type="entry name" value="ParA/MinD_ATPase"/>
</dbReference>
<reference evidence="3 4" key="1">
    <citation type="submission" date="2016-10" db="EMBL/GenBank/DDBJ databases">
        <authorList>
            <person name="de Groot N.N."/>
        </authorList>
    </citation>
    <scope>NUCLEOTIDE SEQUENCE [LARGE SCALE GENOMIC DNA]</scope>
    <source>
        <strain evidence="3 4">DSM 9990</strain>
    </source>
</reference>
<dbReference type="InterPro" id="IPR027417">
    <property type="entry name" value="P-loop_NTPase"/>
</dbReference>
<name>A0A1I4R650_9BACT</name>
<dbReference type="RefSeq" id="WP_177193489.1">
    <property type="nucleotide sequence ID" value="NZ_FOUU01000001.1"/>
</dbReference>
<accession>A0A1I4R650</accession>
<evidence type="ECO:0000256" key="1">
    <source>
        <dbReference type="ARBA" id="ARBA00022741"/>
    </source>
</evidence>
<dbReference type="AlphaFoldDB" id="A0A1I4R650"/>
<dbReference type="STRING" id="39841.SAMN05660836_00404"/>
<dbReference type="GO" id="GO:0005524">
    <property type="term" value="F:ATP binding"/>
    <property type="evidence" value="ECO:0007669"/>
    <property type="project" value="UniProtKB-KW"/>
</dbReference>
<dbReference type="GO" id="GO:0009898">
    <property type="term" value="C:cytoplasmic side of plasma membrane"/>
    <property type="evidence" value="ECO:0007669"/>
    <property type="project" value="TreeGrafter"/>
</dbReference>
<keyword evidence="3" id="KW-0282">Flagellum</keyword>
<dbReference type="PANTHER" id="PTHR43384">
    <property type="entry name" value="SEPTUM SITE-DETERMINING PROTEIN MIND HOMOLOG, CHLOROPLASTIC-RELATED"/>
    <property type="match status" value="1"/>
</dbReference>
<evidence type="ECO:0000256" key="2">
    <source>
        <dbReference type="ARBA" id="ARBA00022840"/>
    </source>
</evidence>
<keyword evidence="3" id="KW-0966">Cell projection</keyword>
<keyword evidence="2" id="KW-0067">ATP-binding</keyword>
<dbReference type="CDD" id="cd02038">
    <property type="entry name" value="FlhG-like"/>
    <property type="match status" value="1"/>
</dbReference>
<keyword evidence="3" id="KW-0969">Cilium</keyword>
<organism evidence="3 4">
    <name type="scientific">Thermodesulforhabdus norvegica</name>
    <dbReference type="NCBI Taxonomy" id="39841"/>
    <lineage>
        <taxon>Bacteria</taxon>
        <taxon>Pseudomonadati</taxon>
        <taxon>Thermodesulfobacteriota</taxon>
        <taxon>Syntrophobacteria</taxon>
        <taxon>Syntrophobacterales</taxon>
        <taxon>Thermodesulforhabdaceae</taxon>
        <taxon>Thermodesulforhabdus</taxon>
    </lineage>
</organism>
<evidence type="ECO:0000313" key="3">
    <source>
        <dbReference type="EMBL" id="SFM47383.1"/>
    </source>
</evidence>
<proteinExistence type="predicted"/>
<dbReference type="PIRSF" id="PIRSF003092">
    <property type="entry name" value="MinD"/>
    <property type="match status" value="1"/>
</dbReference>
<gene>
    <name evidence="3" type="ORF">SAMN05660836_00404</name>
</gene>
<dbReference type="Pfam" id="PF10609">
    <property type="entry name" value="ParA"/>
    <property type="match status" value="1"/>
</dbReference>
<dbReference type="GO" id="GO:0016887">
    <property type="term" value="F:ATP hydrolysis activity"/>
    <property type="evidence" value="ECO:0007669"/>
    <property type="project" value="TreeGrafter"/>
</dbReference>
<dbReference type="EMBL" id="FOUU01000001">
    <property type="protein sequence ID" value="SFM47383.1"/>
    <property type="molecule type" value="Genomic_DNA"/>
</dbReference>
<evidence type="ECO:0000313" key="4">
    <source>
        <dbReference type="Proteomes" id="UP000199611"/>
    </source>
</evidence>
<protein>
    <submittedName>
        <fullName evidence="3">Flagellar biosynthesis protein FlhG</fullName>
    </submittedName>
</protein>
<dbReference type="SUPFAM" id="SSF52540">
    <property type="entry name" value="P-loop containing nucleoside triphosphate hydrolases"/>
    <property type="match status" value="1"/>
</dbReference>
<dbReference type="InterPro" id="IPR033756">
    <property type="entry name" value="YlxH/NBP35"/>
</dbReference>
<sequence length="271" mass="30031">MEGIGNGVRVISVSSGKGGVGKSNIVINLALALDRMGKRVMILDADLGLANVDVLLGLNPKYNISHVLSGEKELTDIIVKGPGNVLIMPASSGVQELTRLSQDQKILLMDLFESLPMEFDVFFIDTGAGISDMVMYFNMVAHEKIVVFTPEPTSLTDGYALIKVLYQRYGERYFRVLVNNVDGEKQARTIFSQISKVADYFLDGISLDFLGFIPRDENLGKSVMKQRPLLELFPNSPASKAFMTVAERLLRLSPPVEQGTVRIFWKRLLNV</sequence>
<dbReference type="InterPro" id="IPR033875">
    <property type="entry name" value="FlhG"/>
</dbReference>
<dbReference type="Proteomes" id="UP000199611">
    <property type="component" value="Unassembled WGS sequence"/>
</dbReference>